<dbReference type="SMART" id="SM00256">
    <property type="entry name" value="FBOX"/>
    <property type="match status" value="1"/>
</dbReference>
<evidence type="ECO:0000256" key="10">
    <source>
        <dbReference type="SAM" id="MobiDB-lite"/>
    </source>
</evidence>
<feature type="repeat" description="PPR" evidence="8">
    <location>
        <begin position="1433"/>
        <end position="1467"/>
    </location>
</feature>
<comment type="similarity">
    <text evidence="3">Belongs to the PPR family. P subfamily.</text>
</comment>
<comment type="similarity">
    <text evidence="2">Belongs to the WEB family.</text>
</comment>
<feature type="repeat" description="PPR" evidence="8">
    <location>
        <begin position="1013"/>
        <end position="1047"/>
    </location>
</feature>
<feature type="domain" description="F-box" evidence="11">
    <location>
        <begin position="1"/>
        <end position="43"/>
    </location>
</feature>
<evidence type="ECO:0000256" key="1">
    <source>
        <dbReference type="ARBA" id="ARBA00004173"/>
    </source>
</evidence>
<feature type="repeat" description="PPR" evidence="8">
    <location>
        <begin position="978"/>
        <end position="1012"/>
    </location>
</feature>
<keyword evidence="13" id="KW-1185">Reference proteome</keyword>
<dbReference type="Pfam" id="PF12854">
    <property type="entry name" value="PPR_1"/>
    <property type="match status" value="2"/>
</dbReference>
<feature type="coiled-coil region" evidence="9">
    <location>
        <begin position="495"/>
        <end position="791"/>
    </location>
</feature>
<feature type="repeat" description="PPR" evidence="8">
    <location>
        <begin position="1153"/>
        <end position="1187"/>
    </location>
</feature>
<keyword evidence="4" id="KW-0677">Repeat</keyword>
<feature type="repeat" description="PPR" evidence="8">
    <location>
        <begin position="1223"/>
        <end position="1257"/>
    </location>
</feature>
<feature type="repeat" description="PPR" evidence="8">
    <location>
        <begin position="1083"/>
        <end position="1117"/>
    </location>
</feature>
<dbReference type="InterPro" id="IPR008545">
    <property type="entry name" value="Web"/>
</dbReference>
<evidence type="ECO:0000256" key="7">
    <source>
        <dbReference type="ARBA" id="ARBA00023128"/>
    </source>
</evidence>
<feature type="repeat" description="PPR" evidence="8">
    <location>
        <begin position="1398"/>
        <end position="1432"/>
    </location>
</feature>
<feature type="compositionally biased region" description="Basic and acidic residues" evidence="10">
    <location>
        <begin position="468"/>
        <end position="493"/>
    </location>
</feature>
<dbReference type="EMBL" id="CAKOAT010597376">
    <property type="protein sequence ID" value="CAH8383892.1"/>
    <property type="molecule type" value="Genomic_DNA"/>
</dbReference>
<dbReference type="CDD" id="cd22157">
    <property type="entry name" value="F-box_AtFBW1-like"/>
    <property type="match status" value="1"/>
</dbReference>
<dbReference type="Gene3D" id="1.25.40.10">
    <property type="entry name" value="Tetratricopeptide repeat domain"/>
    <property type="match status" value="6"/>
</dbReference>
<feature type="region of interest" description="Disordered" evidence="10">
    <location>
        <begin position="464"/>
        <end position="493"/>
    </location>
</feature>
<dbReference type="InterPro" id="IPR017451">
    <property type="entry name" value="F-box-assoc_interact_dom"/>
</dbReference>
<dbReference type="SUPFAM" id="SSF81383">
    <property type="entry name" value="F-box domain"/>
    <property type="match status" value="1"/>
</dbReference>
<dbReference type="Proteomes" id="UP001642260">
    <property type="component" value="Unassembled WGS sequence"/>
</dbReference>
<dbReference type="PROSITE" id="PS51375">
    <property type="entry name" value="PPR"/>
    <property type="match status" value="14"/>
</dbReference>
<dbReference type="PANTHER" id="PTHR47936:SF1">
    <property type="entry name" value="PENTATRICOPEPTIDE REPEAT-CONTAINING PROTEIN GUN1, CHLOROPLASTIC"/>
    <property type="match status" value="1"/>
</dbReference>
<evidence type="ECO:0000256" key="5">
    <source>
        <dbReference type="ARBA" id="ARBA00022946"/>
    </source>
</evidence>
<keyword evidence="6 9" id="KW-0175">Coiled coil</keyword>
<accession>A0ABC8LJN2</accession>
<organism evidence="12 13">
    <name type="scientific">Eruca vesicaria subsp. sativa</name>
    <name type="common">Garden rocket</name>
    <name type="synonym">Eruca sativa</name>
    <dbReference type="NCBI Taxonomy" id="29727"/>
    <lineage>
        <taxon>Eukaryota</taxon>
        <taxon>Viridiplantae</taxon>
        <taxon>Streptophyta</taxon>
        <taxon>Embryophyta</taxon>
        <taxon>Tracheophyta</taxon>
        <taxon>Spermatophyta</taxon>
        <taxon>Magnoliopsida</taxon>
        <taxon>eudicotyledons</taxon>
        <taxon>Gunneridae</taxon>
        <taxon>Pentapetalae</taxon>
        <taxon>rosids</taxon>
        <taxon>malvids</taxon>
        <taxon>Brassicales</taxon>
        <taxon>Brassicaceae</taxon>
        <taxon>Brassiceae</taxon>
        <taxon>Eruca</taxon>
    </lineage>
</organism>
<dbReference type="InterPro" id="IPR011990">
    <property type="entry name" value="TPR-like_helical_dom_sf"/>
</dbReference>
<name>A0ABC8LJN2_ERUVS</name>
<evidence type="ECO:0000256" key="8">
    <source>
        <dbReference type="PROSITE-ProRule" id="PRU00708"/>
    </source>
</evidence>
<dbReference type="FunFam" id="1.25.40.10:FF:000558">
    <property type="entry name" value="Pentatricopeptide repeat-containing protein At5g39710"/>
    <property type="match status" value="1"/>
</dbReference>
<protein>
    <recommendedName>
        <fullName evidence="11">F-box domain-containing protein</fullName>
    </recommendedName>
</protein>
<feature type="repeat" description="PPR" evidence="8">
    <location>
        <begin position="1118"/>
        <end position="1152"/>
    </location>
</feature>
<feature type="repeat" description="PPR" evidence="8">
    <location>
        <begin position="1328"/>
        <end position="1362"/>
    </location>
</feature>
<evidence type="ECO:0000256" key="9">
    <source>
        <dbReference type="SAM" id="Coils"/>
    </source>
</evidence>
<proteinExistence type="inferred from homology"/>
<dbReference type="NCBIfam" id="TIGR01640">
    <property type="entry name" value="F_box_assoc_1"/>
    <property type="match status" value="1"/>
</dbReference>
<dbReference type="Pfam" id="PF00646">
    <property type="entry name" value="F-box"/>
    <property type="match status" value="1"/>
</dbReference>
<feature type="repeat" description="PPR" evidence="8">
    <location>
        <begin position="1048"/>
        <end position="1082"/>
    </location>
</feature>
<dbReference type="Pfam" id="PF13041">
    <property type="entry name" value="PPR_2"/>
    <property type="match status" value="7"/>
</dbReference>
<evidence type="ECO:0000256" key="4">
    <source>
        <dbReference type="ARBA" id="ARBA00022737"/>
    </source>
</evidence>
<dbReference type="NCBIfam" id="TIGR00756">
    <property type="entry name" value="PPR"/>
    <property type="match status" value="14"/>
</dbReference>
<dbReference type="FunFam" id="1.25.40.10:FF:000294">
    <property type="entry name" value="Pentatricopeptide repeat-containing protein At1g09900"/>
    <property type="match status" value="1"/>
</dbReference>
<evidence type="ECO:0000313" key="13">
    <source>
        <dbReference type="Proteomes" id="UP001642260"/>
    </source>
</evidence>
<comment type="caution">
    <text evidence="12">The sequence shown here is derived from an EMBL/GenBank/DDBJ whole genome shotgun (WGS) entry which is preliminary data.</text>
</comment>
<dbReference type="Pfam" id="PF07734">
    <property type="entry name" value="FBA_1"/>
    <property type="match status" value="1"/>
</dbReference>
<evidence type="ECO:0000259" key="11">
    <source>
        <dbReference type="PROSITE" id="PS50181"/>
    </source>
</evidence>
<dbReference type="Gene3D" id="1.20.1280.50">
    <property type="match status" value="1"/>
</dbReference>
<dbReference type="PANTHER" id="PTHR47936">
    <property type="entry name" value="PPR_LONG DOMAIN-CONTAINING PROTEIN"/>
    <property type="match status" value="1"/>
</dbReference>
<dbReference type="InterPro" id="IPR036047">
    <property type="entry name" value="F-box-like_dom_sf"/>
</dbReference>
<feature type="repeat" description="PPR" evidence="8">
    <location>
        <begin position="1188"/>
        <end position="1222"/>
    </location>
</feature>
<dbReference type="InterPro" id="IPR001810">
    <property type="entry name" value="F-box_dom"/>
</dbReference>
<gene>
    <name evidence="12" type="ORF">ERUC_LOCUS36375</name>
</gene>
<comment type="subcellular location">
    <subcellularLocation>
        <location evidence="1">Mitochondrion</location>
    </subcellularLocation>
</comment>
<sequence length="1493" mass="168973">MKLPIELVEEILYRVPPLSLLRCKTVCKQWNTLLNHLSLGRPQLLIWTGPNIYSVGVNLKDDPKIDICELPVDNPYLKKNNKPIPYNFLPCDGLLFCVPRWGIINRVLVWNPWLRQTRLIVPQENCFTFGGIGYDSGRPEKGYKVFGYRFLDRKLNNGKVQVYRRLVIYKLETNEWKYIDAMNEDETSQSGIGISFDKNVSLNGNLYWIAYNVKTGEYLIRCFDFSKEAIKLFCILPWKSDSSDIPILSAYRRDRFSVLKQFNEKNKIEIWVTENKISAENGANVVWMKFMTVSVPFDKYFCPSYFVDNNTYGKSLVMCCKDEDRHDCIYVVKGNTTTKIPIGFEVYERMVNIRGQKGPESPRTPEVGEIDTRAPFQSVKAAVSLFGEVVSRQRSTPRRSRLSSESVCDKETQLMLAHKQFLKIKQKLDNAEITRSRALSDLSNAKKTMEELKNKLEAVNKSKQTAIETKETVQKREEQLEHDKSHGSPPHHHELDVAREQYLSTTIELDAAKQQLNKIRQSFDSAMDLKTTALNQAAEAKRALQVNSAKVNELSKEIGDMKDAIHQLKLAATQNLEEYANIVKEKDDLRECYKTAVEEAEKKLLVLRKEYQPEMSRNLEAKLIETTSEIEILREEMKKAHESEMNTVKIITNELNEATMKLQEAADEEGSLRSLVNSLRMELEEMRREREDLQEKEAERLEIEERKKVEALKEESLKLEEMKSEALGARNEAEEMNRKIESLKKETDSAMIAAEEAEKRLEIVIKEVEEAKAAEEKVREEMKMISQKQESKKQDESSSSKIKITVQEFESLKRGAGETESGMEKKLGDIAAELEEINKRKAEADNKLGASLKAIEEMKHATDLAQKAADSAEAAKSVVESTLRNAALFHSPYERDFSGGVRSSSDGNLSSYREKLSSGLVNIKKDDAVTLFQSMIESRPRPTVVDFSKLFSGIAKTKRYDLVLDLCKQMESNGIAYNIYTLSIVINCFCRLRKLGFAFSMMGKILKLGYEPDRVTFSTLINGLCLKGLVSQAVELVDRMVEMKVIPDLIILNTIVNGLCLQDRLSEAMALIDRMIANGCQPDHFTYGPILNRMCKSGNTALALDLLKKMEQRKVKPQVATFNIIIDSLCKDGSLDDALSLFNVMEIKGIKADVFTYTSLIGGFCGFGRWNDGAQLLRDMIIRGITPDLITFNALIDSFVKEGKLTEAKEWFDEMIKRGIDPDTITYNTLIYGLCNGNRLDEANQVLDLMVSKGCDPCIVTFNILINGYCKAKLVDDGMRIFRIMCLSGVVADTVTYNTLIQGYCQSGNLTVAKELFQEMVSQGAHPNIVTYKILLDGLCDNGELEEALGILDKMHRCKTELDIGIYNIIIHGMCNANMVDDAWNLFCSLPLKGAKPDVKTYNIMIGGLCKKGSLSEAGMLFRKMGDDGVVSNSGSYNTLIRAHLRDGDLIKSAELIEEMKRCGFSADASTIKIVMDMLSDGRLHKSFLDMLS</sequence>
<dbReference type="Pfam" id="PF05701">
    <property type="entry name" value="WEMBL"/>
    <property type="match status" value="1"/>
</dbReference>
<dbReference type="InterPro" id="IPR006527">
    <property type="entry name" value="F-box-assoc_dom_typ1"/>
</dbReference>
<evidence type="ECO:0000256" key="3">
    <source>
        <dbReference type="ARBA" id="ARBA00007626"/>
    </source>
</evidence>
<keyword evidence="5" id="KW-0809">Transit peptide</keyword>
<feature type="repeat" description="PPR" evidence="8">
    <location>
        <begin position="1293"/>
        <end position="1327"/>
    </location>
</feature>
<keyword evidence="7" id="KW-0496">Mitochondrion</keyword>
<dbReference type="InterPro" id="IPR002885">
    <property type="entry name" value="PPR_rpt"/>
</dbReference>
<evidence type="ECO:0000256" key="6">
    <source>
        <dbReference type="ARBA" id="ARBA00023054"/>
    </source>
</evidence>
<dbReference type="PROSITE" id="PS50181">
    <property type="entry name" value="FBOX"/>
    <property type="match status" value="1"/>
</dbReference>
<feature type="repeat" description="PPR" evidence="8">
    <location>
        <begin position="1258"/>
        <end position="1292"/>
    </location>
</feature>
<evidence type="ECO:0000256" key="2">
    <source>
        <dbReference type="ARBA" id="ARBA00005485"/>
    </source>
</evidence>
<feature type="repeat" description="PPR" evidence="8">
    <location>
        <begin position="1363"/>
        <end position="1397"/>
    </location>
</feature>
<dbReference type="GO" id="GO:0005739">
    <property type="term" value="C:mitochondrion"/>
    <property type="evidence" value="ECO:0007669"/>
    <property type="project" value="UniProtKB-SubCell"/>
</dbReference>
<evidence type="ECO:0000313" key="12">
    <source>
        <dbReference type="EMBL" id="CAH8383892.1"/>
    </source>
</evidence>
<reference evidence="12 13" key="1">
    <citation type="submission" date="2022-03" db="EMBL/GenBank/DDBJ databases">
        <authorList>
            <person name="Macdonald S."/>
            <person name="Ahmed S."/>
            <person name="Newling K."/>
        </authorList>
    </citation>
    <scope>NUCLEOTIDE SEQUENCE [LARGE SCALE GENOMIC DNA]</scope>
</reference>